<dbReference type="InterPro" id="IPR023753">
    <property type="entry name" value="FAD/NAD-binding_dom"/>
</dbReference>
<dbReference type="PRINTS" id="PR00411">
    <property type="entry name" value="PNDRDTASEI"/>
</dbReference>
<dbReference type="PANTHER" id="PTHR43557">
    <property type="entry name" value="APOPTOSIS-INDUCING FACTOR 1"/>
    <property type="match status" value="1"/>
</dbReference>
<keyword evidence="2" id="KW-0285">Flavoprotein</keyword>
<dbReference type="InterPro" id="IPR036188">
    <property type="entry name" value="FAD/NAD-bd_sf"/>
</dbReference>
<sequence length="415" mass="44961">MRVLIIGASHAGAQVCANLRQDGWTGEILVIGDEPVLPYHRPPLSKTYLAGKTTLNEQLIRPAAYYEKHDITFRVARVDSIDREAHTVTLSDGEKVSYDKLVLCLGARPRSFPLEGAELAGVHYLRDAADTEAIRDELHAKGLHASGRVTIIGAGYIGLEAAASLRQLGVEVTVLESAERVLQRVTAPELSEFYTRVHREEGVDVRTGVSISGIEGDEHVRGVRLADGELVPADLVIIGIGVVPNVELAAAAGLAVDNGVVIDDHGQTSDPDIFAAGDCASHYLARYGRQIRLESVPSAGEQAKAVGARICDKEKEIKALPWFWSDQYELKLQIAGLNDGYDSIVFRGDPAAGRSFACFYFKQGQMIAADCVNHPKEFVFARRVIGDQLAVDPDALADPENSLNDLLRAAMSDRS</sequence>
<evidence type="ECO:0000259" key="6">
    <source>
        <dbReference type="Pfam" id="PF14759"/>
    </source>
</evidence>
<dbReference type="InterPro" id="IPR016156">
    <property type="entry name" value="FAD/NAD-linked_Rdtase_dimer_sf"/>
</dbReference>
<dbReference type="InterPro" id="IPR050446">
    <property type="entry name" value="FAD-oxidoreductase/Apoptosis"/>
</dbReference>
<reference evidence="7" key="1">
    <citation type="journal article" date="2014" name="Int. J. Syst. Evol. Microbiol.">
        <title>Complete genome sequence of Corynebacterium casei LMG S-19264T (=DSM 44701T), isolated from a smear-ripened cheese.</title>
        <authorList>
            <consortium name="US DOE Joint Genome Institute (JGI-PGF)"/>
            <person name="Walter F."/>
            <person name="Albersmeier A."/>
            <person name="Kalinowski J."/>
            <person name="Ruckert C."/>
        </authorList>
    </citation>
    <scope>NUCLEOTIDE SEQUENCE</scope>
    <source>
        <strain evidence="7">CGMCC 1.15478</strain>
    </source>
</reference>
<dbReference type="EMBL" id="BMJH01000001">
    <property type="protein sequence ID" value="GGC61847.1"/>
    <property type="molecule type" value="Genomic_DNA"/>
</dbReference>
<evidence type="ECO:0000313" key="7">
    <source>
        <dbReference type="EMBL" id="GGC61847.1"/>
    </source>
</evidence>
<feature type="domain" description="FAD/NAD(P)-binding" evidence="5">
    <location>
        <begin position="1"/>
        <end position="303"/>
    </location>
</feature>
<evidence type="ECO:0000256" key="3">
    <source>
        <dbReference type="ARBA" id="ARBA00022827"/>
    </source>
</evidence>
<dbReference type="Proteomes" id="UP000641514">
    <property type="component" value="Unassembled WGS sequence"/>
</dbReference>
<dbReference type="AlphaFoldDB" id="A0A916U7C3"/>
<dbReference type="Gene3D" id="3.30.390.30">
    <property type="match status" value="1"/>
</dbReference>
<organism evidence="7 8">
    <name type="scientific">Hoyosella rhizosphaerae</name>
    <dbReference type="NCBI Taxonomy" id="1755582"/>
    <lineage>
        <taxon>Bacteria</taxon>
        <taxon>Bacillati</taxon>
        <taxon>Actinomycetota</taxon>
        <taxon>Actinomycetes</taxon>
        <taxon>Mycobacteriales</taxon>
        <taxon>Hoyosellaceae</taxon>
        <taxon>Hoyosella</taxon>
    </lineage>
</organism>
<dbReference type="SUPFAM" id="SSF55424">
    <property type="entry name" value="FAD/NAD-linked reductases, dimerisation (C-terminal) domain"/>
    <property type="match status" value="1"/>
</dbReference>
<evidence type="ECO:0000256" key="4">
    <source>
        <dbReference type="ARBA" id="ARBA00023002"/>
    </source>
</evidence>
<dbReference type="SUPFAM" id="SSF51905">
    <property type="entry name" value="FAD/NAD(P)-binding domain"/>
    <property type="match status" value="2"/>
</dbReference>
<dbReference type="GO" id="GO:0016651">
    <property type="term" value="F:oxidoreductase activity, acting on NAD(P)H"/>
    <property type="evidence" value="ECO:0007669"/>
    <property type="project" value="TreeGrafter"/>
</dbReference>
<dbReference type="GO" id="GO:0005737">
    <property type="term" value="C:cytoplasm"/>
    <property type="evidence" value="ECO:0007669"/>
    <property type="project" value="TreeGrafter"/>
</dbReference>
<protein>
    <submittedName>
        <fullName evidence="7">Ferredoxin reductase</fullName>
    </submittedName>
</protein>
<dbReference type="Pfam" id="PF07992">
    <property type="entry name" value="Pyr_redox_2"/>
    <property type="match status" value="1"/>
</dbReference>
<keyword evidence="4" id="KW-0560">Oxidoreductase</keyword>
<dbReference type="RefSeq" id="WP_188671689.1">
    <property type="nucleotide sequence ID" value="NZ_BMJH01000001.1"/>
</dbReference>
<dbReference type="PRINTS" id="PR00368">
    <property type="entry name" value="FADPNR"/>
</dbReference>
<comment type="cofactor">
    <cofactor evidence="1">
        <name>FAD</name>
        <dbReference type="ChEBI" id="CHEBI:57692"/>
    </cofactor>
</comment>
<reference evidence="7" key="2">
    <citation type="submission" date="2020-09" db="EMBL/GenBank/DDBJ databases">
        <authorList>
            <person name="Sun Q."/>
            <person name="Zhou Y."/>
        </authorList>
    </citation>
    <scope>NUCLEOTIDE SEQUENCE</scope>
    <source>
        <strain evidence="7">CGMCC 1.15478</strain>
    </source>
</reference>
<comment type="caution">
    <text evidence="7">The sequence shown here is derived from an EMBL/GenBank/DDBJ whole genome shotgun (WGS) entry which is preliminary data.</text>
</comment>
<dbReference type="InterPro" id="IPR028202">
    <property type="entry name" value="Reductase_C"/>
</dbReference>
<evidence type="ECO:0000256" key="1">
    <source>
        <dbReference type="ARBA" id="ARBA00001974"/>
    </source>
</evidence>
<accession>A0A916U7C3</accession>
<keyword evidence="3" id="KW-0274">FAD</keyword>
<evidence type="ECO:0000256" key="2">
    <source>
        <dbReference type="ARBA" id="ARBA00022630"/>
    </source>
</evidence>
<dbReference type="PANTHER" id="PTHR43557:SF2">
    <property type="entry name" value="RIESKE DOMAIN-CONTAINING PROTEIN-RELATED"/>
    <property type="match status" value="1"/>
</dbReference>
<dbReference type="Pfam" id="PF14759">
    <property type="entry name" value="Reductase_C"/>
    <property type="match status" value="1"/>
</dbReference>
<feature type="domain" description="Reductase C-terminal" evidence="6">
    <location>
        <begin position="322"/>
        <end position="407"/>
    </location>
</feature>
<evidence type="ECO:0000259" key="5">
    <source>
        <dbReference type="Pfam" id="PF07992"/>
    </source>
</evidence>
<evidence type="ECO:0000313" key="8">
    <source>
        <dbReference type="Proteomes" id="UP000641514"/>
    </source>
</evidence>
<keyword evidence="8" id="KW-1185">Reference proteome</keyword>
<gene>
    <name evidence="7" type="ORF">GCM10011410_12930</name>
</gene>
<dbReference type="Gene3D" id="3.50.50.60">
    <property type="entry name" value="FAD/NAD(P)-binding domain"/>
    <property type="match status" value="2"/>
</dbReference>
<name>A0A916U7C3_9ACTN</name>
<proteinExistence type="predicted"/>